<dbReference type="EMBL" id="RBXB01000001">
    <property type="protein sequence ID" value="RKT01813.1"/>
    <property type="molecule type" value="Genomic_DNA"/>
</dbReference>
<evidence type="ECO:0000313" key="2">
    <source>
        <dbReference type="Proteomes" id="UP000272428"/>
    </source>
</evidence>
<dbReference type="AlphaFoldDB" id="A0A495SNJ3"/>
<proteinExistence type="predicted"/>
<reference evidence="1 2" key="1">
    <citation type="submission" date="2018-10" db="EMBL/GenBank/DDBJ databases">
        <title>Genomic Encyclopedia of Archaeal and Bacterial Type Strains, Phase II (KMG-II): from individual species to whole genera.</title>
        <authorList>
            <person name="Goeker M."/>
        </authorList>
    </citation>
    <scope>NUCLEOTIDE SEQUENCE [LARGE SCALE GENOMIC DNA]</scope>
    <source>
        <strain evidence="1 2">DSM 14219</strain>
    </source>
</reference>
<comment type="caution">
    <text evidence="1">The sequence shown here is derived from an EMBL/GenBank/DDBJ whole genome shotgun (WGS) entry which is preliminary data.</text>
</comment>
<sequence>MKEEGQNIEIANTSSKVKLNSEKVVKILEKYGTSVSLEEAGIILEFLRKLADVAVNQYIAYRKRKE</sequence>
<evidence type="ECO:0000313" key="1">
    <source>
        <dbReference type="EMBL" id="RKT01813.1"/>
    </source>
</evidence>
<protein>
    <submittedName>
        <fullName evidence="1">Uncharacterized protein</fullName>
    </submittedName>
</protein>
<organism evidence="1 2">
    <name type="scientific">Chryseobacterium defluvii</name>
    <dbReference type="NCBI Taxonomy" id="160396"/>
    <lineage>
        <taxon>Bacteria</taxon>
        <taxon>Pseudomonadati</taxon>
        <taxon>Bacteroidota</taxon>
        <taxon>Flavobacteriia</taxon>
        <taxon>Flavobacteriales</taxon>
        <taxon>Weeksellaceae</taxon>
        <taxon>Chryseobacterium group</taxon>
        <taxon>Chryseobacterium</taxon>
    </lineage>
</organism>
<gene>
    <name evidence="1" type="ORF">BCF58_1038</name>
</gene>
<dbReference type="Proteomes" id="UP000272428">
    <property type="component" value="Unassembled WGS sequence"/>
</dbReference>
<dbReference type="RefSeq" id="WP_147462031.1">
    <property type="nucleotide sequence ID" value="NZ_RBXB01000001.1"/>
</dbReference>
<dbReference type="OrthoDB" id="773318at2"/>
<name>A0A495SNJ3_9FLAO</name>
<accession>A0A495SNJ3</accession>
<keyword evidence="2" id="KW-1185">Reference proteome</keyword>